<protein>
    <submittedName>
        <fullName evidence="2">Unannotated protein</fullName>
    </submittedName>
</protein>
<dbReference type="InterPro" id="IPR029756">
    <property type="entry name" value="MTH1187/YkoF-like"/>
</dbReference>
<sequence>MLLLEFTIEPFHEGKPGPHVTAAIQAVEALGLVVEFGPFGSSVVVSPLNVAEVSGAILAQAFAHGATHVSLHAERISGTETPA</sequence>
<reference evidence="2" key="1">
    <citation type="submission" date="2020-05" db="EMBL/GenBank/DDBJ databases">
        <authorList>
            <person name="Chiriac C."/>
            <person name="Salcher M."/>
            <person name="Ghai R."/>
            <person name="Kavagutti S V."/>
        </authorList>
    </citation>
    <scope>NUCLEOTIDE SEQUENCE</scope>
</reference>
<name>A0A6J6QHN3_9ZZZZ</name>
<dbReference type="AlphaFoldDB" id="A0A6J6QHN3"/>
<evidence type="ECO:0000313" key="2">
    <source>
        <dbReference type="EMBL" id="CAB4711340.1"/>
    </source>
</evidence>
<dbReference type="EMBL" id="CAEZYF010000003">
    <property type="protein sequence ID" value="CAB4711340.1"/>
    <property type="molecule type" value="Genomic_DNA"/>
</dbReference>
<dbReference type="SUPFAM" id="SSF89957">
    <property type="entry name" value="MTH1187/YkoF-like"/>
    <property type="match status" value="1"/>
</dbReference>
<organism evidence="2">
    <name type="scientific">freshwater metagenome</name>
    <dbReference type="NCBI Taxonomy" id="449393"/>
    <lineage>
        <taxon>unclassified sequences</taxon>
        <taxon>metagenomes</taxon>
        <taxon>ecological metagenomes</taxon>
    </lineage>
</organism>
<gene>
    <name evidence="2" type="ORF">UFOPK2656_00695</name>
    <name evidence="3" type="ORF">UFOPK3099_00200</name>
    <name evidence="4" type="ORF">UFOPK3267_00664</name>
    <name evidence="5" type="ORF">UFOPK3651_00733</name>
    <name evidence="6" type="ORF">UFOPK3931_03430</name>
    <name evidence="1" type="ORF">UFOPK4189_00693</name>
</gene>
<evidence type="ECO:0000313" key="5">
    <source>
        <dbReference type="EMBL" id="CAB4919018.1"/>
    </source>
</evidence>
<accession>A0A6J6QHN3</accession>
<dbReference type="EMBL" id="CAFBIY010000025">
    <property type="protein sequence ID" value="CAB4848269.1"/>
    <property type="molecule type" value="Genomic_DNA"/>
</dbReference>
<dbReference type="EMBL" id="CAFBOL010000183">
    <property type="protein sequence ID" value="CAB5022212.1"/>
    <property type="molecule type" value="Genomic_DNA"/>
</dbReference>
<evidence type="ECO:0000313" key="6">
    <source>
        <dbReference type="EMBL" id="CAB5022212.1"/>
    </source>
</evidence>
<evidence type="ECO:0000313" key="4">
    <source>
        <dbReference type="EMBL" id="CAB4848269.1"/>
    </source>
</evidence>
<dbReference type="EMBL" id="CAESGF010000003">
    <property type="protein sequence ID" value="CAB4362906.1"/>
    <property type="molecule type" value="Genomic_DNA"/>
</dbReference>
<evidence type="ECO:0000313" key="3">
    <source>
        <dbReference type="EMBL" id="CAB4802451.1"/>
    </source>
</evidence>
<dbReference type="EMBL" id="CAFBMT010000003">
    <property type="protein sequence ID" value="CAB4919018.1"/>
    <property type="molecule type" value="Genomic_DNA"/>
</dbReference>
<dbReference type="EMBL" id="CAFAAV010000008">
    <property type="protein sequence ID" value="CAB4802451.1"/>
    <property type="molecule type" value="Genomic_DNA"/>
</dbReference>
<proteinExistence type="predicted"/>
<evidence type="ECO:0000313" key="1">
    <source>
        <dbReference type="EMBL" id="CAB4362906.1"/>
    </source>
</evidence>